<dbReference type="Gene3D" id="1.10.3720.10">
    <property type="entry name" value="MetI-like"/>
    <property type="match status" value="1"/>
</dbReference>
<evidence type="ECO:0000256" key="8">
    <source>
        <dbReference type="RuleBase" id="RU363032"/>
    </source>
</evidence>
<evidence type="ECO:0000313" key="11">
    <source>
        <dbReference type="Proteomes" id="UP000255355"/>
    </source>
</evidence>
<dbReference type="InterPro" id="IPR010065">
    <property type="entry name" value="AA_ABC_transptr_permease_3TM"/>
</dbReference>
<dbReference type="EMBL" id="QQAZ01000003">
    <property type="protein sequence ID" value="RDI53214.1"/>
    <property type="molecule type" value="Genomic_DNA"/>
</dbReference>
<evidence type="ECO:0000256" key="1">
    <source>
        <dbReference type="ARBA" id="ARBA00004651"/>
    </source>
</evidence>
<keyword evidence="3" id="KW-1003">Cell membrane</keyword>
<evidence type="ECO:0000256" key="3">
    <source>
        <dbReference type="ARBA" id="ARBA00022475"/>
    </source>
</evidence>
<evidence type="ECO:0000256" key="7">
    <source>
        <dbReference type="ARBA" id="ARBA00023136"/>
    </source>
</evidence>
<dbReference type="PROSITE" id="PS50928">
    <property type="entry name" value="ABC_TM1"/>
    <property type="match status" value="1"/>
</dbReference>
<dbReference type="SUPFAM" id="SSF161098">
    <property type="entry name" value="MetI-like"/>
    <property type="match status" value="1"/>
</dbReference>
<keyword evidence="4 8" id="KW-0812">Transmembrane</keyword>
<reference evidence="10 11" key="1">
    <citation type="submission" date="2018-07" db="EMBL/GenBank/DDBJ databases">
        <title>Genomic Encyclopedia of Type Strains, Phase IV (KMG-IV): sequencing the most valuable type-strain genomes for metagenomic binning, comparative biology and taxonomic classification.</title>
        <authorList>
            <person name="Goeker M."/>
        </authorList>
    </citation>
    <scope>NUCLEOTIDE SEQUENCE [LARGE SCALE GENOMIC DNA]</scope>
    <source>
        <strain evidence="10 11">DSM 44952</strain>
    </source>
</reference>
<dbReference type="InterPro" id="IPR043429">
    <property type="entry name" value="ArtM/GltK/GlnP/TcyL/YhdX-like"/>
</dbReference>
<evidence type="ECO:0000256" key="2">
    <source>
        <dbReference type="ARBA" id="ARBA00022448"/>
    </source>
</evidence>
<dbReference type="CDD" id="cd06261">
    <property type="entry name" value="TM_PBP2"/>
    <property type="match status" value="1"/>
</dbReference>
<feature type="transmembrane region" description="Helical" evidence="8">
    <location>
        <begin position="195"/>
        <end position="216"/>
    </location>
</feature>
<evidence type="ECO:0000259" key="9">
    <source>
        <dbReference type="PROSITE" id="PS50928"/>
    </source>
</evidence>
<comment type="caution">
    <text evidence="10">The sequence shown here is derived from an EMBL/GenBank/DDBJ whole genome shotgun (WGS) entry which is preliminary data.</text>
</comment>
<protein>
    <submittedName>
        <fullName evidence="10">Amino acid ABC transporter membrane protein 1 (PAAT family)</fullName>
    </submittedName>
</protein>
<comment type="similarity">
    <text evidence="8">Belongs to the binding-protein-dependent transport system permease family.</text>
</comment>
<feature type="domain" description="ABC transmembrane type-1" evidence="9">
    <location>
        <begin position="16"/>
        <end position="212"/>
    </location>
</feature>
<evidence type="ECO:0000313" key="10">
    <source>
        <dbReference type="EMBL" id="RDI53214.1"/>
    </source>
</evidence>
<dbReference type="InterPro" id="IPR035906">
    <property type="entry name" value="MetI-like_sf"/>
</dbReference>
<keyword evidence="2 8" id="KW-0813">Transport</keyword>
<sequence length="241" mass="26239">MSENFDTYLERIAAGLPFTIWATVGGIALTVVLSFAAGVAMLSRWRTARAVARVYVESFRGSSEVVQLFFFAVAVPIFLGIRLGATAQSLLVIGIIVLGLNHGAYGAEIVRGAINSVPQAQVEGAIALNLSAPQRLWRVILPQATVEMLPSFNNLFIQLMKATAILSFIAVPEIFKKADELRAVPAFARELGLIYAMELVIYLVLAVLITIVMRALERLAARRVGRAPRQRRSRLSMTVGA</sequence>
<organism evidence="10 11">
    <name type="scientific">Nocardia mexicana</name>
    <dbReference type="NCBI Taxonomy" id="279262"/>
    <lineage>
        <taxon>Bacteria</taxon>
        <taxon>Bacillati</taxon>
        <taxon>Actinomycetota</taxon>
        <taxon>Actinomycetes</taxon>
        <taxon>Mycobacteriales</taxon>
        <taxon>Nocardiaceae</taxon>
        <taxon>Nocardia</taxon>
    </lineage>
</organism>
<dbReference type="PANTHER" id="PTHR30614">
    <property type="entry name" value="MEMBRANE COMPONENT OF AMINO ACID ABC TRANSPORTER"/>
    <property type="match status" value="1"/>
</dbReference>
<keyword evidence="11" id="KW-1185">Reference proteome</keyword>
<feature type="transmembrane region" description="Helical" evidence="8">
    <location>
        <begin position="63"/>
        <end position="81"/>
    </location>
</feature>
<dbReference type="Pfam" id="PF00528">
    <property type="entry name" value="BPD_transp_1"/>
    <property type="match status" value="1"/>
</dbReference>
<dbReference type="AlphaFoldDB" id="A0A370HAX4"/>
<dbReference type="STRING" id="1210089.GCA_001613165_00229"/>
<feature type="transmembrane region" description="Helical" evidence="8">
    <location>
        <begin position="20"/>
        <end position="42"/>
    </location>
</feature>
<feature type="transmembrane region" description="Helical" evidence="8">
    <location>
        <begin position="155"/>
        <end position="175"/>
    </location>
</feature>
<dbReference type="NCBIfam" id="TIGR01726">
    <property type="entry name" value="HEQRo_perm_3TM"/>
    <property type="match status" value="1"/>
</dbReference>
<keyword evidence="6 8" id="KW-1133">Transmembrane helix</keyword>
<dbReference type="OrthoDB" id="9814902at2"/>
<evidence type="ECO:0000256" key="6">
    <source>
        <dbReference type="ARBA" id="ARBA00022989"/>
    </source>
</evidence>
<evidence type="ECO:0000256" key="5">
    <source>
        <dbReference type="ARBA" id="ARBA00022970"/>
    </source>
</evidence>
<evidence type="ECO:0000256" key="4">
    <source>
        <dbReference type="ARBA" id="ARBA00022692"/>
    </source>
</evidence>
<accession>A0A370HAX4</accession>
<dbReference type="InterPro" id="IPR000515">
    <property type="entry name" value="MetI-like"/>
</dbReference>
<dbReference type="RefSeq" id="WP_068012746.1">
    <property type="nucleotide sequence ID" value="NZ_QQAZ01000003.1"/>
</dbReference>
<dbReference type="PANTHER" id="PTHR30614:SF0">
    <property type="entry name" value="L-CYSTINE TRANSPORT SYSTEM PERMEASE PROTEIN TCYL"/>
    <property type="match status" value="1"/>
</dbReference>
<proteinExistence type="inferred from homology"/>
<gene>
    <name evidence="10" type="ORF">DFR68_103602</name>
</gene>
<dbReference type="GO" id="GO:0022857">
    <property type="term" value="F:transmembrane transporter activity"/>
    <property type="evidence" value="ECO:0007669"/>
    <property type="project" value="InterPro"/>
</dbReference>
<feature type="transmembrane region" description="Helical" evidence="8">
    <location>
        <begin position="87"/>
        <end position="105"/>
    </location>
</feature>
<dbReference type="Proteomes" id="UP000255355">
    <property type="component" value="Unassembled WGS sequence"/>
</dbReference>
<dbReference type="GO" id="GO:0006865">
    <property type="term" value="P:amino acid transport"/>
    <property type="evidence" value="ECO:0007669"/>
    <property type="project" value="UniProtKB-KW"/>
</dbReference>
<keyword evidence="7 8" id="KW-0472">Membrane</keyword>
<name>A0A370HAX4_9NOCA</name>
<keyword evidence="5" id="KW-0029">Amino-acid transport</keyword>
<dbReference type="GO" id="GO:0043190">
    <property type="term" value="C:ATP-binding cassette (ABC) transporter complex"/>
    <property type="evidence" value="ECO:0007669"/>
    <property type="project" value="InterPro"/>
</dbReference>
<comment type="subcellular location">
    <subcellularLocation>
        <location evidence="1 8">Cell membrane</location>
        <topology evidence="1 8">Multi-pass membrane protein</topology>
    </subcellularLocation>
</comment>